<feature type="domain" description="RING-type" evidence="4">
    <location>
        <begin position="241"/>
        <end position="294"/>
    </location>
</feature>
<gene>
    <name evidence="5" type="ORF">PGLA1383_LOCUS18142</name>
</gene>
<dbReference type="Pfam" id="PF17123">
    <property type="entry name" value="zf-RING_11"/>
    <property type="match status" value="1"/>
</dbReference>
<dbReference type="SUPFAM" id="SSF57850">
    <property type="entry name" value="RING/U-box"/>
    <property type="match status" value="1"/>
</dbReference>
<dbReference type="PANTHER" id="PTHR45676:SF159">
    <property type="entry name" value="RING-H2 FINGER PROTEIN ATL51"/>
    <property type="match status" value="1"/>
</dbReference>
<dbReference type="OrthoDB" id="290834at2759"/>
<feature type="transmembrane region" description="Helical" evidence="3">
    <location>
        <begin position="57"/>
        <end position="80"/>
    </location>
</feature>
<evidence type="ECO:0000313" key="5">
    <source>
        <dbReference type="EMBL" id="CAE8599799.1"/>
    </source>
</evidence>
<keyword evidence="1" id="KW-0862">Zinc</keyword>
<dbReference type="InterPro" id="IPR001841">
    <property type="entry name" value="Znf_RING"/>
</dbReference>
<dbReference type="GO" id="GO:0016567">
    <property type="term" value="P:protein ubiquitination"/>
    <property type="evidence" value="ECO:0007669"/>
    <property type="project" value="TreeGrafter"/>
</dbReference>
<keyword evidence="3" id="KW-1133">Transmembrane helix</keyword>
<keyword evidence="3" id="KW-0472">Membrane</keyword>
<evidence type="ECO:0000256" key="3">
    <source>
        <dbReference type="SAM" id="Phobius"/>
    </source>
</evidence>
<dbReference type="Proteomes" id="UP000654075">
    <property type="component" value="Unassembled WGS sequence"/>
</dbReference>
<dbReference type="PROSITE" id="PS50089">
    <property type="entry name" value="ZF_RING_2"/>
    <property type="match status" value="1"/>
</dbReference>
<evidence type="ECO:0000256" key="2">
    <source>
        <dbReference type="SAM" id="MobiDB-lite"/>
    </source>
</evidence>
<dbReference type="Gene3D" id="3.30.40.10">
    <property type="entry name" value="Zinc/RING finger domain, C3HC4 (zinc finger)"/>
    <property type="match status" value="1"/>
</dbReference>
<protein>
    <recommendedName>
        <fullName evidence="4">RING-type domain-containing protein</fullName>
    </recommendedName>
</protein>
<keyword evidence="6" id="KW-1185">Reference proteome</keyword>
<reference evidence="5" key="1">
    <citation type="submission" date="2021-02" db="EMBL/GenBank/DDBJ databases">
        <authorList>
            <person name="Dougan E. K."/>
            <person name="Rhodes N."/>
            <person name="Thang M."/>
            <person name="Chan C."/>
        </authorList>
    </citation>
    <scope>NUCLEOTIDE SEQUENCE</scope>
</reference>
<dbReference type="EMBL" id="CAJNNV010011489">
    <property type="protein sequence ID" value="CAE8599799.1"/>
    <property type="molecule type" value="Genomic_DNA"/>
</dbReference>
<dbReference type="AlphaFoldDB" id="A0A813EFA3"/>
<dbReference type="InterPro" id="IPR013083">
    <property type="entry name" value="Znf_RING/FYVE/PHD"/>
</dbReference>
<keyword evidence="1" id="KW-0863">Zinc-finger</keyword>
<feature type="transmembrane region" description="Helical" evidence="3">
    <location>
        <begin position="25"/>
        <end position="45"/>
    </location>
</feature>
<accession>A0A813EFA3</accession>
<comment type="caution">
    <text evidence="5">The sequence shown here is derived from an EMBL/GenBank/DDBJ whole genome shotgun (WGS) entry which is preliminary data.</text>
</comment>
<dbReference type="SMART" id="SM00184">
    <property type="entry name" value="RING"/>
    <property type="match status" value="1"/>
</dbReference>
<sequence>MPQQLSCLRIRGCVAHVPHKFRLHLLMAILTLSLAELMFFVLYSLPLSQHWPEKEMMCMLGATAATLAAVLRIGQIKLLFFSKDNGNSNYNSNSNNNNDHNTAAAPPFWGQALSAAMASTQVLLGLFLAAIVAPRCALLYLTPAALDLLLLLLQRPKGLLGSPQQSATRQQQHQHQQQQQQQVATSRNADIEEYPMPTWNVWQQRDRSHYGQAVKIKNFTWPSRGTRALDDKTRSFEVSTCMICLADFVAGEFLSSLPCGHSFHAACITGWQQHSRHNNSNNNTNSHNNHSVCPCRCMKSRPWVPVGI</sequence>
<feature type="compositionally biased region" description="Low complexity" evidence="2">
    <location>
        <begin position="170"/>
        <end position="182"/>
    </location>
</feature>
<keyword evidence="1" id="KW-0479">Metal-binding</keyword>
<feature type="region of interest" description="Disordered" evidence="2">
    <location>
        <begin position="162"/>
        <end position="187"/>
    </location>
</feature>
<dbReference type="GO" id="GO:0008270">
    <property type="term" value="F:zinc ion binding"/>
    <property type="evidence" value="ECO:0007669"/>
    <property type="project" value="UniProtKB-KW"/>
</dbReference>
<evidence type="ECO:0000256" key="1">
    <source>
        <dbReference type="PROSITE-ProRule" id="PRU00175"/>
    </source>
</evidence>
<proteinExistence type="predicted"/>
<evidence type="ECO:0000259" key="4">
    <source>
        <dbReference type="PROSITE" id="PS50089"/>
    </source>
</evidence>
<organism evidence="5 6">
    <name type="scientific">Polarella glacialis</name>
    <name type="common">Dinoflagellate</name>
    <dbReference type="NCBI Taxonomy" id="89957"/>
    <lineage>
        <taxon>Eukaryota</taxon>
        <taxon>Sar</taxon>
        <taxon>Alveolata</taxon>
        <taxon>Dinophyceae</taxon>
        <taxon>Suessiales</taxon>
        <taxon>Suessiaceae</taxon>
        <taxon>Polarella</taxon>
    </lineage>
</organism>
<feature type="transmembrane region" description="Helical" evidence="3">
    <location>
        <begin position="123"/>
        <end position="153"/>
    </location>
</feature>
<name>A0A813EFA3_POLGL</name>
<evidence type="ECO:0000313" key="6">
    <source>
        <dbReference type="Proteomes" id="UP000654075"/>
    </source>
</evidence>
<dbReference type="PANTHER" id="PTHR45676">
    <property type="entry name" value="RING-H2 FINGER PROTEIN ATL51-RELATED"/>
    <property type="match status" value="1"/>
</dbReference>
<keyword evidence="3" id="KW-0812">Transmembrane</keyword>